<protein>
    <recommendedName>
        <fullName evidence="2">Serine-threonine/tyrosine-protein kinase catalytic domain-containing protein</fullName>
    </recommendedName>
</protein>
<comment type="caution">
    <text evidence="3">The sequence shown here is derived from an EMBL/GenBank/DDBJ whole genome shotgun (WGS) entry which is preliminary data.</text>
</comment>
<keyword evidence="1" id="KW-0812">Transmembrane</keyword>
<evidence type="ECO:0000259" key="2">
    <source>
        <dbReference type="Pfam" id="PF07714"/>
    </source>
</evidence>
<accession>A0ABQ9XSF6</accession>
<name>A0ABQ9XSF6_9EUKA</name>
<dbReference type="InterPro" id="IPR011009">
    <property type="entry name" value="Kinase-like_dom_sf"/>
</dbReference>
<feature type="domain" description="Serine-threonine/tyrosine-protein kinase catalytic" evidence="2">
    <location>
        <begin position="148"/>
        <end position="328"/>
    </location>
</feature>
<keyword evidence="1" id="KW-1133">Transmembrane helix</keyword>
<reference evidence="3 4" key="1">
    <citation type="journal article" date="2022" name="bioRxiv">
        <title>Genomics of Preaxostyla Flagellates Illuminates Evolutionary Transitions and the Path Towards Mitochondrial Loss.</title>
        <authorList>
            <person name="Novak L.V.F."/>
            <person name="Treitli S.C."/>
            <person name="Pyrih J."/>
            <person name="Halakuc P."/>
            <person name="Pipaliya S.V."/>
            <person name="Vacek V."/>
            <person name="Brzon O."/>
            <person name="Soukal P."/>
            <person name="Eme L."/>
            <person name="Dacks J.B."/>
            <person name="Karnkowska A."/>
            <person name="Elias M."/>
            <person name="Hampl V."/>
        </authorList>
    </citation>
    <scope>NUCLEOTIDE SEQUENCE [LARGE SCALE GENOMIC DNA]</scope>
    <source>
        <strain evidence="3">NAU3</strain>
        <tissue evidence="3">Gut</tissue>
    </source>
</reference>
<gene>
    <name evidence="3" type="ORF">BLNAU_11039</name>
</gene>
<keyword evidence="4" id="KW-1185">Reference proteome</keyword>
<dbReference type="SUPFAM" id="SSF56112">
    <property type="entry name" value="Protein kinase-like (PK-like)"/>
    <property type="match status" value="1"/>
</dbReference>
<organism evidence="3 4">
    <name type="scientific">Blattamonas nauphoetae</name>
    <dbReference type="NCBI Taxonomy" id="2049346"/>
    <lineage>
        <taxon>Eukaryota</taxon>
        <taxon>Metamonada</taxon>
        <taxon>Preaxostyla</taxon>
        <taxon>Oxymonadida</taxon>
        <taxon>Blattamonas</taxon>
    </lineage>
</organism>
<dbReference type="Gene3D" id="1.10.510.10">
    <property type="entry name" value="Transferase(Phosphotransferase) domain 1"/>
    <property type="match status" value="1"/>
</dbReference>
<dbReference type="InterPro" id="IPR050167">
    <property type="entry name" value="Ser_Thr_protein_kinase"/>
</dbReference>
<dbReference type="InterPro" id="IPR001245">
    <property type="entry name" value="Ser-Thr/Tyr_kinase_cat_dom"/>
</dbReference>
<dbReference type="PANTHER" id="PTHR23257">
    <property type="entry name" value="SERINE-THREONINE PROTEIN KINASE"/>
    <property type="match status" value="1"/>
</dbReference>
<dbReference type="Proteomes" id="UP001281761">
    <property type="component" value="Unassembled WGS sequence"/>
</dbReference>
<proteinExistence type="predicted"/>
<evidence type="ECO:0000313" key="3">
    <source>
        <dbReference type="EMBL" id="KAK2953937.1"/>
    </source>
</evidence>
<evidence type="ECO:0000313" key="4">
    <source>
        <dbReference type="Proteomes" id="UP001281761"/>
    </source>
</evidence>
<feature type="transmembrane region" description="Helical" evidence="1">
    <location>
        <begin position="32"/>
        <end position="54"/>
    </location>
</feature>
<keyword evidence="1" id="KW-0472">Membrane</keyword>
<dbReference type="EMBL" id="JARBJD010000084">
    <property type="protein sequence ID" value="KAK2953937.1"/>
    <property type="molecule type" value="Genomic_DNA"/>
</dbReference>
<dbReference type="Pfam" id="PF07714">
    <property type="entry name" value="PK_Tyr_Ser-Thr"/>
    <property type="match status" value="1"/>
</dbReference>
<sequence>MFGENERTSDSFRIQLNAQDRMAQAAKENMAWWLPLVIVLVCAAIFVIVILVILCRRRKNKTTKIPDQPTQEMVVEDKMEIEYDINSVPIGTSSDQIGLRTNQTWAEEKADGIDSLAANATQNTLVEVLRCGTDLEIRAVPKTETLFKRLHEDKLALRSRRVAEIAVARGLQHLSTARAQCEIFAKLTSHWILIGADEGVHLRMSEDTSASVAVPGPSGIVAGEEEKREQVVSNEGQRWQAPEQGKMGTEIDIHQASVFRLGLVLWEIETGLVPFGETDAVNAHRQLALGTLPPMEKVGCVEMQELIASCLALDGKDRPSLDSLVASLESIKPDSNDYPHTIVS</sequence>
<evidence type="ECO:0000256" key="1">
    <source>
        <dbReference type="SAM" id="Phobius"/>
    </source>
</evidence>